<evidence type="ECO:0000313" key="1">
    <source>
        <dbReference type="EMBL" id="KAL5110438.1"/>
    </source>
</evidence>
<sequence>MSNNDRLEWRLNDFDMGIKDVEAADHLYGGPHHCVVGRNYYGYGTQEKWMQCRMGDLKIYLYKSPRYAS</sequence>
<dbReference type="Proteomes" id="UP001651158">
    <property type="component" value="Unassembled WGS sequence"/>
</dbReference>
<name>A0ABR4QMZ4_9CEST</name>
<comment type="caution">
    <text evidence="1">The sequence shown here is derived from an EMBL/GenBank/DDBJ whole genome shotgun (WGS) entry which is preliminary data.</text>
</comment>
<organism evidence="1 2">
    <name type="scientific">Taenia crassiceps</name>
    <dbReference type="NCBI Taxonomy" id="6207"/>
    <lineage>
        <taxon>Eukaryota</taxon>
        <taxon>Metazoa</taxon>
        <taxon>Spiralia</taxon>
        <taxon>Lophotrochozoa</taxon>
        <taxon>Platyhelminthes</taxon>
        <taxon>Cestoda</taxon>
        <taxon>Eucestoda</taxon>
        <taxon>Cyclophyllidea</taxon>
        <taxon>Taeniidae</taxon>
        <taxon>Taenia</taxon>
    </lineage>
</organism>
<reference evidence="1 2" key="1">
    <citation type="journal article" date="2022" name="Front. Cell. Infect. Microbiol.">
        <title>The Genomes of Two Strains of Taenia crassiceps the Animal Model for the Study of Human Cysticercosis.</title>
        <authorList>
            <person name="Bobes R.J."/>
            <person name="Estrada K."/>
            <person name="Rios-Valencia D.G."/>
            <person name="Calderon-Gallegos A."/>
            <person name="de la Torre P."/>
            <person name="Carrero J.C."/>
            <person name="Sanchez-Flores A."/>
            <person name="Laclette J.P."/>
        </authorList>
    </citation>
    <scope>NUCLEOTIDE SEQUENCE [LARGE SCALE GENOMIC DNA]</scope>
    <source>
        <strain evidence="1">WFUcys</strain>
    </source>
</reference>
<accession>A0ABR4QMZ4</accession>
<keyword evidence="2" id="KW-1185">Reference proteome</keyword>
<gene>
    <name evidence="1" type="ORF">TcWFU_005747</name>
</gene>
<dbReference type="InterPro" id="IPR037177">
    <property type="entry name" value="DLC_sf"/>
</dbReference>
<protein>
    <submittedName>
        <fullName evidence="1">Uncharacterized protein</fullName>
    </submittedName>
</protein>
<proteinExistence type="predicted"/>
<dbReference type="EMBL" id="JAKROA010000002">
    <property type="protein sequence ID" value="KAL5110438.1"/>
    <property type="molecule type" value="Genomic_DNA"/>
</dbReference>
<evidence type="ECO:0000313" key="2">
    <source>
        <dbReference type="Proteomes" id="UP001651158"/>
    </source>
</evidence>
<dbReference type="Gene3D" id="3.30.740.10">
    <property type="entry name" value="Protein Inhibitor Of Neuronal Nitric Oxide Synthase"/>
    <property type="match status" value="1"/>
</dbReference>